<evidence type="ECO:0000313" key="11">
    <source>
        <dbReference type="EMBL" id="ORJ59112.1"/>
    </source>
</evidence>
<name>A0A1X0Y212_9BACT</name>
<gene>
    <name evidence="11" type="ORF">B5V00_11120</name>
</gene>
<dbReference type="Gene3D" id="3.30.1370.130">
    <property type="match status" value="1"/>
</dbReference>
<comment type="similarity">
    <text evidence="7">Belongs to the bacterial secretin family.</text>
</comment>
<dbReference type="Pfam" id="PF11741">
    <property type="entry name" value="AMIN"/>
    <property type="match status" value="1"/>
</dbReference>
<evidence type="ECO:0000313" key="12">
    <source>
        <dbReference type="Proteomes" id="UP000193136"/>
    </source>
</evidence>
<keyword evidence="4" id="KW-0653">Protein transport</keyword>
<dbReference type="NCBIfam" id="TIGR02515">
    <property type="entry name" value="IV_pilus_PilQ"/>
    <property type="match status" value="1"/>
</dbReference>
<evidence type="ECO:0000256" key="1">
    <source>
        <dbReference type="ARBA" id="ARBA00004370"/>
    </source>
</evidence>
<dbReference type="GO" id="GO:0009279">
    <property type="term" value="C:cell outer membrane"/>
    <property type="evidence" value="ECO:0007669"/>
    <property type="project" value="UniProtKB-SubCell"/>
</dbReference>
<evidence type="ECO:0000256" key="2">
    <source>
        <dbReference type="ARBA" id="ARBA00022448"/>
    </source>
</evidence>
<dbReference type="Pfam" id="PF00263">
    <property type="entry name" value="Secretin"/>
    <property type="match status" value="1"/>
</dbReference>
<evidence type="ECO:0000256" key="9">
    <source>
        <dbReference type="SAM" id="MobiDB-lite"/>
    </source>
</evidence>
<dbReference type="Gene3D" id="3.30.1370.120">
    <property type="match status" value="1"/>
</dbReference>
<feature type="domain" description="Secretin/TonB short N-terminal" evidence="10">
    <location>
        <begin position="546"/>
        <end position="594"/>
    </location>
</feature>
<evidence type="ECO:0000256" key="6">
    <source>
        <dbReference type="ARBA" id="ARBA00023237"/>
    </source>
</evidence>
<keyword evidence="2 8" id="KW-0813">Transport</keyword>
<dbReference type="STRING" id="1969733.B5V00_11120"/>
<dbReference type="InterPro" id="IPR051808">
    <property type="entry name" value="Type_IV_pilus_biogenesis"/>
</dbReference>
<dbReference type="InterPro" id="IPR021731">
    <property type="entry name" value="AMIN_dom"/>
</dbReference>
<keyword evidence="12" id="KW-1185">Reference proteome</keyword>
<feature type="compositionally biased region" description="Low complexity" evidence="9">
    <location>
        <begin position="177"/>
        <end position="197"/>
    </location>
</feature>
<accession>A0A1X0Y212</accession>
<dbReference type="RefSeq" id="WP_085010870.1">
    <property type="nucleotide sequence ID" value="NZ_NAAD01000013.1"/>
</dbReference>
<comment type="subcellular location">
    <subcellularLocation>
        <location evidence="8">Cell outer membrane</location>
    </subcellularLocation>
    <subcellularLocation>
        <location evidence="1">Membrane</location>
    </subcellularLocation>
</comment>
<keyword evidence="5" id="KW-0472">Membrane</keyword>
<evidence type="ECO:0000256" key="8">
    <source>
        <dbReference type="RuleBase" id="RU004004"/>
    </source>
</evidence>
<dbReference type="InterPro" id="IPR001775">
    <property type="entry name" value="GspD/PilQ"/>
</dbReference>
<dbReference type="Pfam" id="PF03958">
    <property type="entry name" value="Secretin_N"/>
    <property type="match status" value="1"/>
</dbReference>
<dbReference type="OrthoDB" id="9775455at2"/>
<dbReference type="PRINTS" id="PR00811">
    <property type="entry name" value="BCTERIALGSPD"/>
</dbReference>
<keyword evidence="3" id="KW-0732">Signal</keyword>
<dbReference type="EMBL" id="NAAD01000013">
    <property type="protein sequence ID" value="ORJ59112.1"/>
    <property type="molecule type" value="Genomic_DNA"/>
</dbReference>
<dbReference type="PANTHER" id="PTHR30604:SF1">
    <property type="entry name" value="DNA UTILIZATION PROTEIN HOFQ"/>
    <property type="match status" value="1"/>
</dbReference>
<dbReference type="InterPro" id="IPR011662">
    <property type="entry name" value="Secretin/TonB_short_N"/>
</dbReference>
<comment type="caution">
    <text evidence="11">The sequence shown here is derived from an EMBL/GenBank/DDBJ whole genome shotgun (WGS) entry which is preliminary data.</text>
</comment>
<dbReference type="InterPro" id="IPR038591">
    <property type="entry name" value="NolW-like_sf"/>
</dbReference>
<dbReference type="GO" id="GO:0009306">
    <property type="term" value="P:protein secretion"/>
    <property type="evidence" value="ECO:0007669"/>
    <property type="project" value="InterPro"/>
</dbReference>
<sequence>MIRNSLSTSRSGGQFMRLASFLSVVAGLVLLGASLAAAQTPNKLLAIQTTDVDGAPTITLKTENPVGYRYTVYDSFDPVRVVIDFPGMDVSQVQESIKLSEPNLQEVRVSSFDLESGKLGRVEILLGKTASYEVSLSGNDFNVTFKAPVGKVASIGQKLVKKQDVNAERKTKKETAAETVKAAAEPVAARPGPAAEPQAQDSGVAVQTKASKKPTVSSRGVSFAGPEGQQARFVAPEMKRFQYFQLAGPARLVVDVYGVKPQFKQRSFAAADGFKRIRVGVYADKTRFVFDAEGPALPGFEVARDGDAVVVDWSGRAVSSSATKVAPVVQSAVKPSAQGVPVVIEALDFDTRDGRSIFSVKMSGAGQLIPAVQKGDVVQFGVANATINRSLRRVVDASSFPSAVKLITPYLVQNKKGQDVRFAVELKGPVSYSLKRQGTRILFQTDDGAFAEAAPPSPEAVAVPVAAVKSTPSKELTETVKAAKAVKKADVEKSAEKGAVTPVAARHSNTIVAEPPAQYTGEKISLVFDNADIRQILQLIGEVANLNIIASDEVKGNITLRLLDVPWDQALDLIMDIKDLGMLKTGNVARILPRSRIRSMEEAKLSARRTKEKLQDLVTEVIMVSHASLDNVAGPVSELLTERGKLTPDARNKQIIVTDVPSAIASIKQLVSILDTPERQVLIESRIVEANSNFSRDLGVKWGYSYDNRAGSSAGDSFANLDNASLGLGGSFLLNPTGITGSNSSGLGTSFTFGRLGIDSSVLDLKISALETSGHGKVISQPRIATLNGEAATISQGTKIPYQSVSDQGTETKFENAELKLEVTPVINPDDSVILEISASNSSVGATVPTGVGDAIAIDEKKAETKVLVRDGETTVIGGIFVEDERFSESGVPVLMSMPIVGNLFKSTTKTNERRELLIFVTPRILR</sequence>
<reference evidence="11 12" key="1">
    <citation type="submission" date="2017-03" db="EMBL/GenBank/DDBJ databases">
        <title>Genome sequence of Geothermobacter sp. EPR-M, Deep-Sea Iron Reducer.</title>
        <authorList>
            <person name="Tully B."/>
            <person name="Savalia P."/>
            <person name="Abuyen K."/>
            <person name="Baughan C."/>
            <person name="Romero E."/>
            <person name="Ronkowski C."/>
            <person name="Torres B."/>
            <person name="Tremblay J."/>
            <person name="Trujillo A."/>
            <person name="Tyler M."/>
            <person name="Perez-Rodriguez I."/>
            <person name="Amend J."/>
        </authorList>
    </citation>
    <scope>NUCLEOTIDE SEQUENCE [LARGE SCALE GENOMIC DNA]</scope>
    <source>
        <strain evidence="11 12">EPR-M</strain>
    </source>
</reference>
<keyword evidence="6" id="KW-0998">Cell outer membrane</keyword>
<evidence type="ECO:0000259" key="10">
    <source>
        <dbReference type="SMART" id="SM00965"/>
    </source>
</evidence>
<dbReference type="Gene3D" id="2.60.40.3500">
    <property type="match status" value="2"/>
</dbReference>
<protein>
    <recommendedName>
        <fullName evidence="10">Secretin/TonB short N-terminal domain-containing protein</fullName>
    </recommendedName>
</protein>
<dbReference type="PANTHER" id="PTHR30604">
    <property type="entry name" value="PROTEIN TRANSPORT PROTEIN HOFQ"/>
    <property type="match status" value="1"/>
</dbReference>
<dbReference type="InterPro" id="IPR004846">
    <property type="entry name" value="T2SS/T3SS_dom"/>
</dbReference>
<evidence type="ECO:0000256" key="4">
    <source>
        <dbReference type="ARBA" id="ARBA00022927"/>
    </source>
</evidence>
<evidence type="ECO:0000256" key="5">
    <source>
        <dbReference type="ARBA" id="ARBA00023136"/>
    </source>
</evidence>
<dbReference type="SMART" id="SM00965">
    <property type="entry name" value="STN"/>
    <property type="match status" value="1"/>
</dbReference>
<feature type="compositionally biased region" description="Basic and acidic residues" evidence="9">
    <location>
        <begin position="163"/>
        <end position="176"/>
    </location>
</feature>
<dbReference type="InterPro" id="IPR013355">
    <property type="entry name" value="Pilus_4_PilQ"/>
</dbReference>
<proteinExistence type="inferred from homology"/>
<dbReference type="Proteomes" id="UP000193136">
    <property type="component" value="Unassembled WGS sequence"/>
</dbReference>
<dbReference type="AlphaFoldDB" id="A0A1X0Y212"/>
<evidence type="ECO:0000256" key="3">
    <source>
        <dbReference type="ARBA" id="ARBA00022729"/>
    </source>
</evidence>
<feature type="region of interest" description="Disordered" evidence="9">
    <location>
        <begin position="163"/>
        <end position="223"/>
    </location>
</feature>
<evidence type="ECO:0000256" key="7">
    <source>
        <dbReference type="RuleBase" id="RU004003"/>
    </source>
</evidence>
<dbReference type="InterPro" id="IPR005644">
    <property type="entry name" value="NolW-like"/>
</dbReference>
<organism evidence="11 12">
    <name type="scientific">Geothermobacter hydrogeniphilus</name>
    <dbReference type="NCBI Taxonomy" id="1969733"/>
    <lineage>
        <taxon>Bacteria</taxon>
        <taxon>Pseudomonadati</taxon>
        <taxon>Thermodesulfobacteriota</taxon>
        <taxon>Desulfuromonadia</taxon>
        <taxon>Desulfuromonadales</taxon>
        <taxon>Geothermobacteraceae</taxon>
        <taxon>Geothermobacter</taxon>
    </lineage>
</organism>